<evidence type="ECO:0000256" key="5">
    <source>
        <dbReference type="SAM" id="MobiDB-lite"/>
    </source>
</evidence>
<organism evidence="7 8">
    <name type="scientific">Halorussus aquaticus</name>
    <dbReference type="NCBI Taxonomy" id="2953748"/>
    <lineage>
        <taxon>Archaea</taxon>
        <taxon>Methanobacteriati</taxon>
        <taxon>Methanobacteriota</taxon>
        <taxon>Stenosarchaea group</taxon>
        <taxon>Halobacteria</taxon>
        <taxon>Halobacteriales</taxon>
        <taxon>Haladaptataceae</taxon>
        <taxon>Halorussus</taxon>
    </lineage>
</organism>
<name>A0ABD5Q4G0_9EURY</name>
<feature type="transmembrane region" description="Helical" evidence="6">
    <location>
        <begin position="6"/>
        <end position="31"/>
    </location>
</feature>
<evidence type="ECO:0000256" key="1">
    <source>
        <dbReference type="ARBA" id="ARBA00004141"/>
    </source>
</evidence>
<dbReference type="GO" id="GO:0016020">
    <property type="term" value="C:membrane"/>
    <property type="evidence" value="ECO:0007669"/>
    <property type="project" value="UniProtKB-SubCell"/>
</dbReference>
<feature type="transmembrane region" description="Helical" evidence="6">
    <location>
        <begin position="161"/>
        <end position="184"/>
    </location>
</feature>
<evidence type="ECO:0000256" key="2">
    <source>
        <dbReference type="ARBA" id="ARBA00022692"/>
    </source>
</evidence>
<accession>A0ABD5Q4G0</accession>
<evidence type="ECO:0000313" key="7">
    <source>
        <dbReference type="EMBL" id="MFC4825632.1"/>
    </source>
</evidence>
<gene>
    <name evidence="7" type="ORF">ACFO9K_15345</name>
</gene>
<dbReference type="Proteomes" id="UP001595945">
    <property type="component" value="Unassembled WGS sequence"/>
</dbReference>
<evidence type="ECO:0000313" key="8">
    <source>
        <dbReference type="Proteomes" id="UP001595945"/>
    </source>
</evidence>
<keyword evidence="3 6" id="KW-1133">Transmembrane helix</keyword>
<reference evidence="7 8" key="1">
    <citation type="journal article" date="2019" name="Int. J. Syst. Evol. Microbiol.">
        <title>The Global Catalogue of Microorganisms (GCM) 10K type strain sequencing project: providing services to taxonomists for standard genome sequencing and annotation.</title>
        <authorList>
            <consortium name="The Broad Institute Genomics Platform"/>
            <consortium name="The Broad Institute Genome Sequencing Center for Infectious Disease"/>
            <person name="Wu L."/>
            <person name="Ma J."/>
        </authorList>
    </citation>
    <scope>NUCLEOTIDE SEQUENCE [LARGE SCALE GENOMIC DNA]</scope>
    <source>
        <strain evidence="7 8">XZYJ18</strain>
    </source>
</reference>
<dbReference type="Pfam" id="PF02535">
    <property type="entry name" value="Zip"/>
    <property type="match status" value="1"/>
</dbReference>
<dbReference type="PANTHER" id="PTHR11040">
    <property type="entry name" value="ZINC/IRON TRANSPORTER"/>
    <property type="match status" value="1"/>
</dbReference>
<evidence type="ECO:0000256" key="4">
    <source>
        <dbReference type="ARBA" id="ARBA00023136"/>
    </source>
</evidence>
<feature type="transmembrane region" description="Helical" evidence="6">
    <location>
        <begin position="301"/>
        <end position="318"/>
    </location>
</feature>
<feature type="transmembrane region" description="Helical" evidence="6">
    <location>
        <begin position="38"/>
        <end position="59"/>
    </location>
</feature>
<keyword evidence="4 6" id="KW-0472">Membrane</keyword>
<dbReference type="AlphaFoldDB" id="A0ABD5Q4G0"/>
<comment type="caution">
    <text evidence="7">The sequence shown here is derived from an EMBL/GenBank/DDBJ whole genome shotgun (WGS) entry which is preliminary data.</text>
</comment>
<protein>
    <submittedName>
        <fullName evidence="7">ZIP family metal transporter</fullName>
    </submittedName>
</protein>
<feature type="transmembrane region" description="Helical" evidence="6">
    <location>
        <begin position="190"/>
        <end position="212"/>
    </location>
</feature>
<dbReference type="RefSeq" id="WP_254268720.1">
    <property type="nucleotide sequence ID" value="NZ_CP100400.1"/>
</dbReference>
<sequence length="319" mass="32917">MGLLQNLVLVFVAGLVTALATGLGALPFFVVDDFSDRWNVALWGLASGIMVSASLFGLVNEGLAYASGGFPTLMVGGLLAGVALVEVADWALDAVDIEGGDERGHAAESERGHAADTADGHAVDDGHAHGTEAVHTDGGGHGHGDHALEAEAFAEGDLRKLVLILGILTVHSFPEGVAVGVSFAELGLEGGIPVLGFSVPLLAVFMTIAISIHNVPEGLAVSIPMRAMDVSKWRMVGAAVFSSLPQPIGAVVAFAFVRWAKEFLPFGFGFAAGAMIYLVVTEFVPEALETGEELPGEGHKELLVGLALGVAAMVPLMYV</sequence>
<feature type="transmembrane region" description="Helical" evidence="6">
    <location>
        <begin position="233"/>
        <end position="257"/>
    </location>
</feature>
<comment type="subcellular location">
    <subcellularLocation>
        <location evidence="1">Membrane</location>
        <topology evidence="1">Multi-pass membrane protein</topology>
    </subcellularLocation>
</comment>
<evidence type="ECO:0000256" key="6">
    <source>
        <dbReference type="SAM" id="Phobius"/>
    </source>
</evidence>
<evidence type="ECO:0000256" key="3">
    <source>
        <dbReference type="ARBA" id="ARBA00022989"/>
    </source>
</evidence>
<keyword evidence="2 6" id="KW-0812">Transmembrane</keyword>
<dbReference type="PANTHER" id="PTHR11040:SF70">
    <property type="entry name" value="OS05G0316100 PROTEIN"/>
    <property type="match status" value="1"/>
</dbReference>
<dbReference type="EMBL" id="JBHSHT010000002">
    <property type="protein sequence ID" value="MFC4825632.1"/>
    <property type="molecule type" value="Genomic_DNA"/>
</dbReference>
<feature type="region of interest" description="Disordered" evidence="5">
    <location>
        <begin position="102"/>
        <end position="141"/>
    </location>
</feature>
<feature type="transmembrane region" description="Helical" evidence="6">
    <location>
        <begin position="263"/>
        <end position="280"/>
    </location>
</feature>
<feature type="transmembrane region" description="Helical" evidence="6">
    <location>
        <begin position="65"/>
        <end position="85"/>
    </location>
</feature>
<dbReference type="GeneID" id="73043647"/>
<keyword evidence="8" id="KW-1185">Reference proteome</keyword>
<proteinExistence type="predicted"/>
<dbReference type="InterPro" id="IPR003689">
    <property type="entry name" value="ZIP"/>
</dbReference>